<dbReference type="InterPro" id="IPR036291">
    <property type="entry name" value="NAD(P)-bd_dom_sf"/>
</dbReference>
<evidence type="ECO:0000256" key="2">
    <source>
        <dbReference type="ARBA" id="ARBA00023027"/>
    </source>
</evidence>
<dbReference type="AlphaFoldDB" id="A0A5J6QP85"/>
<dbReference type="Gene3D" id="3.40.50.720">
    <property type="entry name" value="NAD(P)-binding Rossmann-like Domain"/>
    <property type="match status" value="2"/>
</dbReference>
<dbReference type="CDD" id="cd05300">
    <property type="entry name" value="2-Hacid_dh_1"/>
    <property type="match status" value="1"/>
</dbReference>
<protein>
    <submittedName>
        <fullName evidence="4">D-2-hydroxyacid dehydrogenase</fullName>
    </submittedName>
</protein>
<feature type="domain" description="D-isomer specific 2-hydroxyacid dehydrogenase NAD-binding" evidence="3">
    <location>
        <begin position="107"/>
        <end position="279"/>
    </location>
</feature>
<reference evidence="4 5" key="1">
    <citation type="submission" date="2019-08" db="EMBL/GenBank/DDBJ databases">
        <title>Whole-genome Sequencing of e-waste polymer degrading bacterium Pseudomonas sp. strain PE08.</title>
        <authorList>
            <person name="Kirdat K."/>
            <person name="Debbarma P."/>
            <person name="Narawade N."/>
            <person name="Suyal D."/>
            <person name="Thorat V."/>
            <person name="Shouche Y."/>
            <person name="Goel R."/>
            <person name="Yadav A."/>
        </authorList>
    </citation>
    <scope>NUCLEOTIDE SEQUENCE [LARGE SCALE GENOMIC DNA]</scope>
    <source>
        <strain evidence="4 5">PE08</strain>
    </source>
</reference>
<sequence length="314" mass="35116">MQRTKVLVLNSRAYDYASLLKSQAPWIEPVPVEEHATVPSSKLLQCKIWFGEPNIAAVLLQKGFKPEWLQLTWAGINRLMPSDLPKDYLLTRAVGVYGQVMAEYVLSYLLANEQQLQYRRDEQSRFHWSPSKPGTLRGKNVLIVGAGSIGTEIARFIQPFGGRLVGVANHQRPIPPFEHVYTLSELPQAVASADYIINVLPDTPCTRDVYSAALFENVKRGAFFINIGRGTSVVDHDLIVAVESGQLSGAVLDVFRKEPLPQTHQFWNTKNIEVTPHVAGPEIPELMVQMFLDNLSRFQSGEKLDGLVDFNAGY</sequence>
<keyword evidence="1" id="KW-0560">Oxidoreductase</keyword>
<dbReference type="Proteomes" id="UP000327179">
    <property type="component" value="Chromosome"/>
</dbReference>
<evidence type="ECO:0000313" key="4">
    <source>
        <dbReference type="EMBL" id="QEY64273.1"/>
    </source>
</evidence>
<accession>A0A5J6QP85</accession>
<gene>
    <name evidence="4" type="ORF">FXN65_20250</name>
</gene>
<dbReference type="Pfam" id="PF02826">
    <property type="entry name" value="2-Hacid_dh_C"/>
    <property type="match status" value="1"/>
</dbReference>
<evidence type="ECO:0000259" key="3">
    <source>
        <dbReference type="Pfam" id="PF02826"/>
    </source>
</evidence>
<evidence type="ECO:0000313" key="5">
    <source>
        <dbReference type="Proteomes" id="UP000327179"/>
    </source>
</evidence>
<proteinExistence type="predicted"/>
<keyword evidence="2" id="KW-0520">NAD</keyword>
<dbReference type="PANTHER" id="PTHR43333">
    <property type="entry name" value="2-HACID_DH_C DOMAIN-CONTAINING PROTEIN"/>
    <property type="match status" value="1"/>
</dbReference>
<evidence type="ECO:0000256" key="1">
    <source>
        <dbReference type="ARBA" id="ARBA00023002"/>
    </source>
</evidence>
<dbReference type="InterPro" id="IPR006140">
    <property type="entry name" value="D-isomer_DH_NAD-bd"/>
</dbReference>
<dbReference type="EMBL" id="CP043311">
    <property type="protein sequence ID" value="QEY64273.1"/>
    <property type="molecule type" value="Genomic_DNA"/>
</dbReference>
<name>A0A5J6QP85_9GAMM</name>
<dbReference type="PANTHER" id="PTHR43333:SF1">
    <property type="entry name" value="D-ISOMER SPECIFIC 2-HYDROXYACID DEHYDROGENASE NAD-BINDING DOMAIN-CONTAINING PROTEIN"/>
    <property type="match status" value="1"/>
</dbReference>
<dbReference type="KEGG" id="plal:FXN65_20250"/>
<dbReference type="GO" id="GO:0051287">
    <property type="term" value="F:NAD binding"/>
    <property type="evidence" value="ECO:0007669"/>
    <property type="project" value="InterPro"/>
</dbReference>
<dbReference type="SUPFAM" id="SSF51735">
    <property type="entry name" value="NAD(P)-binding Rossmann-fold domains"/>
    <property type="match status" value="1"/>
</dbReference>
<keyword evidence="5" id="KW-1185">Reference proteome</keyword>
<dbReference type="RefSeq" id="WP_151135756.1">
    <property type="nucleotide sequence ID" value="NZ_CP043311.1"/>
</dbReference>
<organism evidence="4 5">
    <name type="scientific">Metapseudomonas lalkuanensis</name>
    <dbReference type="NCBI Taxonomy" id="2604832"/>
    <lineage>
        <taxon>Bacteria</taxon>
        <taxon>Pseudomonadati</taxon>
        <taxon>Pseudomonadota</taxon>
        <taxon>Gammaproteobacteria</taxon>
        <taxon>Pseudomonadales</taxon>
        <taxon>Pseudomonadaceae</taxon>
        <taxon>Metapseudomonas</taxon>
    </lineage>
</organism>
<dbReference type="GO" id="GO:0016491">
    <property type="term" value="F:oxidoreductase activity"/>
    <property type="evidence" value="ECO:0007669"/>
    <property type="project" value="UniProtKB-KW"/>
</dbReference>